<sequence length="325" mass="36480">MSQSNRPQRLRTNATQACTNCQAGHRRCERLSERDVCAYCRRYGLNCITIPGMRRGRRPRSPRTTKALYSFETVVSFIGQGQMPDDQNTVSINFYEPSLRITDAFINQETTTTHLGTSHTYNNIATIPSFGAINAFFDQRQTLNDQNIVLINPYDPFFETTGTLIDHEPTPNHSYIYNHITTIPSFGTTDAFIGQGQTLDDQNAASINSYESFLGTTGAFIGQELTPNHQNTISINTTIPSFGQGQTLDDQNTASIINQEPTLITTSNNLYETTTTEELQFFYPNFETLHVYDYSLLRAAEATVDSYNRNFLLETAEAFADQGSS</sequence>
<reference evidence="1" key="1">
    <citation type="submission" date="2021-06" db="EMBL/GenBank/DDBJ databases">
        <authorList>
            <person name="Kallberg Y."/>
            <person name="Tangrot J."/>
            <person name="Rosling A."/>
        </authorList>
    </citation>
    <scope>NUCLEOTIDE SEQUENCE</scope>
    <source>
        <strain evidence="1">MA461A</strain>
    </source>
</reference>
<feature type="non-terminal residue" evidence="1">
    <location>
        <position position="325"/>
    </location>
</feature>
<organism evidence="1 2">
    <name type="scientific">Racocetra persica</name>
    <dbReference type="NCBI Taxonomy" id="160502"/>
    <lineage>
        <taxon>Eukaryota</taxon>
        <taxon>Fungi</taxon>
        <taxon>Fungi incertae sedis</taxon>
        <taxon>Mucoromycota</taxon>
        <taxon>Glomeromycotina</taxon>
        <taxon>Glomeromycetes</taxon>
        <taxon>Diversisporales</taxon>
        <taxon>Gigasporaceae</taxon>
        <taxon>Racocetra</taxon>
    </lineage>
</organism>
<proteinExistence type="predicted"/>
<protein>
    <submittedName>
        <fullName evidence="1">30850_t:CDS:1</fullName>
    </submittedName>
</protein>
<comment type="caution">
    <text evidence="1">The sequence shown here is derived from an EMBL/GenBank/DDBJ whole genome shotgun (WGS) entry which is preliminary data.</text>
</comment>
<evidence type="ECO:0000313" key="2">
    <source>
        <dbReference type="Proteomes" id="UP000789920"/>
    </source>
</evidence>
<name>A0ACA9QL26_9GLOM</name>
<dbReference type="EMBL" id="CAJVQC010034850">
    <property type="protein sequence ID" value="CAG8757434.1"/>
    <property type="molecule type" value="Genomic_DNA"/>
</dbReference>
<evidence type="ECO:0000313" key="1">
    <source>
        <dbReference type="EMBL" id="CAG8757434.1"/>
    </source>
</evidence>
<gene>
    <name evidence="1" type="ORF">RPERSI_LOCUS14835</name>
</gene>
<accession>A0ACA9QL26</accession>
<dbReference type="Proteomes" id="UP000789920">
    <property type="component" value="Unassembled WGS sequence"/>
</dbReference>
<keyword evidence="2" id="KW-1185">Reference proteome</keyword>